<feature type="domain" description="DUF1330" evidence="1">
    <location>
        <begin position="44"/>
        <end position="129"/>
    </location>
</feature>
<dbReference type="RefSeq" id="WP_171328999.1">
    <property type="nucleotide sequence ID" value="NZ_WVRA01000001.1"/>
</dbReference>
<dbReference type="EMBL" id="WVRA01000001">
    <property type="protein sequence ID" value="NOE17705.1"/>
    <property type="molecule type" value="Genomic_DNA"/>
</dbReference>
<dbReference type="SUPFAM" id="SSF54909">
    <property type="entry name" value="Dimeric alpha+beta barrel"/>
    <property type="match status" value="1"/>
</dbReference>
<accession>A0AA90YTL6</accession>
<sequence length="143" mass="15852">MTSYIDPDRDQFEAFKALDRDQPIEMLNLVKFRAKAQYPPAHELANADLTGAQAYKNYGAETAPIIERIGARIFWRGVFESTLIGPADEAWDAVFIARYPTAHAFLEMVTDPAYRAAVIHRQAAVETSRLIRCGSGEAGATFG</sequence>
<dbReference type="Pfam" id="PF07045">
    <property type="entry name" value="DUF1330"/>
    <property type="match status" value="1"/>
</dbReference>
<gene>
    <name evidence="2" type="ORF">GS634_06160</name>
</gene>
<dbReference type="InterPro" id="IPR011008">
    <property type="entry name" value="Dimeric_a/b-barrel"/>
</dbReference>
<evidence type="ECO:0000313" key="3">
    <source>
        <dbReference type="Proteomes" id="UP000597886"/>
    </source>
</evidence>
<evidence type="ECO:0000259" key="1">
    <source>
        <dbReference type="Pfam" id="PF07045"/>
    </source>
</evidence>
<protein>
    <submittedName>
        <fullName evidence="2">DUF1330 domain-containing protein</fullName>
    </submittedName>
</protein>
<organism evidence="2 3">
    <name type="scientific">Ruegeria atlantica</name>
    <dbReference type="NCBI Taxonomy" id="81569"/>
    <lineage>
        <taxon>Bacteria</taxon>
        <taxon>Pseudomonadati</taxon>
        <taxon>Pseudomonadota</taxon>
        <taxon>Alphaproteobacteria</taxon>
        <taxon>Rhodobacterales</taxon>
        <taxon>Roseobacteraceae</taxon>
        <taxon>Ruegeria</taxon>
    </lineage>
</organism>
<dbReference type="PANTHER" id="PTHR40257">
    <property type="match status" value="1"/>
</dbReference>
<reference evidence="2" key="1">
    <citation type="submission" date="2019-12" db="EMBL/GenBank/DDBJ databases">
        <title>Ruegeria JWLKs population differentiation of coral mucus and skeleton niches.</title>
        <authorList>
            <person name="Luo D."/>
        </authorList>
    </citation>
    <scope>NUCLEOTIDE SEQUENCE</scope>
    <source>
        <strain evidence="2">HKCCD6181</strain>
    </source>
</reference>
<dbReference type="PANTHER" id="PTHR40257:SF1">
    <property type="entry name" value="DUF1330 DOMAIN-CONTAINING PROTEIN"/>
    <property type="match status" value="1"/>
</dbReference>
<dbReference type="Gene3D" id="3.30.70.100">
    <property type="match status" value="1"/>
</dbReference>
<name>A0AA90YTL6_9RHOB</name>
<dbReference type="Proteomes" id="UP000597886">
    <property type="component" value="Unassembled WGS sequence"/>
</dbReference>
<proteinExistence type="predicted"/>
<comment type="caution">
    <text evidence="2">The sequence shown here is derived from an EMBL/GenBank/DDBJ whole genome shotgun (WGS) entry which is preliminary data.</text>
</comment>
<evidence type="ECO:0000313" key="2">
    <source>
        <dbReference type="EMBL" id="NOE17705.1"/>
    </source>
</evidence>
<dbReference type="AlphaFoldDB" id="A0AA90YTL6"/>
<dbReference type="InterPro" id="IPR010753">
    <property type="entry name" value="DUF1330"/>
</dbReference>